<feature type="coiled-coil region" evidence="4">
    <location>
        <begin position="348"/>
        <end position="437"/>
    </location>
</feature>
<accession>A0A6N7YZ62</accession>
<dbReference type="InterPro" id="IPR038729">
    <property type="entry name" value="Rad50/SbcC_AAA"/>
</dbReference>
<keyword evidence="8" id="KW-1185">Reference proteome</keyword>
<evidence type="ECO:0000256" key="4">
    <source>
        <dbReference type="SAM" id="Coils"/>
    </source>
</evidence>
<dbReference type="SUPFAM" id="SSF52540">
    <property type="entry name" value="P-loop containing nucleoside triphosphate hydrolases"/>
    <property type="match status" value="1"/>
</dbReference>
<evidence type="ECO:0000313" key="7">
    <source>
        <dbReference type="EMBL" id="MTD54193.1"/>
    </source>
</evidence>
<feature type="domain" description="Rad50/SbcC-type AAA" evidence="6">
    <location>
        <begin position="5"/>
        <end position="186"/>
    </location>
</feature>
<comment type="similarity">
    <text evidence="1">Belongs to the SMC family. SbcC subfamily.</text>
</comment>
<evidence type="ECO:0000256" key="5">
    <source>
        <dbReference type="SAM" id="MobiDB-lite"/>
    </source>
</evidence>
<protein>
    <recommendedName>
        <fullName evidence="3">Nuclease SbcCD subunit C</fullName>
    </recommendedName>
</protein>
<dbReference type="RefSeq" id="WP_154756406.1">
    <property type="nucleotide sequence ID" value="NZ_WMBA01000010.1"/>
</dbReference>
<dbReference type="PANTHER" id="PTHR32114:SF2">
    <property type="entry name" value="ABC TRANSPORTER ABCH.3"/>
    <property type="match status" value="1"/>
</dbReference>
<comment type="subunit">
    <text evidence="2">Heterodimer of SbcC and SbcD.</text>
</comment>
<dbReference type="Proteomes" id="UP000440096">
    <property type="component" value="Unassembled WGS sequence"/>
</dbReference>
<gene>
    <name evidence="7" type="ORF">GKO32_09425</name>
</gene>
<dbReference type="Pfam" id="PF13476">
    <property type="entry name" value="AAA_23"/>
    <property type="match status" value="1"/>
</dbReference>
<organism evidence="7 8">
    <name type="scientific">Amycolatopsis pithecellobii</name>
    <dbReference type="NCBI Taxonomy" id="664692"/>
    <lineage>
        <taxon>Bacteria</taxon>
        <taxon>Bacillati</taxon>
        <taxon>Actinomycetota</taxon>
        <taxon>Actinomycetes</taxon>
        <taxon>Pseudonocardiales</taxon>
        <taxon>Pseudonocardiaceae</taxon>
        <taxon>Amycolatopsis</taxon>
    </lineage>
</organism>
<proteinExistence type="inferred from homology"/>
<feature type="coiled-coil region" evidence="4">
    <location>
        <begin position="682"/>
        <end position="737"/>
    </location>
</feature>
<evidence type="ECO:0000256" key="3">
    <source>
        <dbReference type="ARBA" id="ARBA00013368"/>
    </source>
</evidence>
<evidence type="ECO:0000259" key="6">
    <source>
        <dbReference type="Pfam" id="PF13476"/>
    </source>
</evidence>
<feature type="coiled-coil region" evidence="4">
    <location>
        <begin position="241"/>
        <end position="285"/>
    </location>
</feature>
<name>A0A6N7YZ62_9PSEU</name>
<dbReference type="GO" id="GO:0006302">
    <property type="term" value="P:double-strand break repair"/>
    <property type="evidence" value="ECO:0007669"/>
    <property type="project" value="InterPro"/>
</dbReference>
<evidence type="ECO:0000256" key="2">
    <source>
        <dbReference type="ARBA" id="ARBA00011322"/>
    </source>
</evidence>
<dbReference type="InterPro" id="IPR027417">
    <property type="entry name" value="P-loop_NTPase"/>
</dbReference>
<feature type="compositionally biased region" description="Basic and acidic residues" evidence="5">
    <location>
        <begin position="525"/>
        <end position="555"/>
    </location>
</feature>
<dbReference type="GO" id="GO:0016887">
    <property type="term" value="F:ATP hydrolysis activity"/>
    <property type="evidence" value="ECO:0007669"/>
    <property type="project" value="InterPro"/>
</dbReference>
<keyword evidence="4" id="KW-0175">Coiled coil</keyword>
<evidence type="ECO:0000256" key="1">
    <source>
        <dbReference type="ARBA" id="ARBA00006930"/>
    </source>
</evidence>
<sequence length="986" mass="108328">MRLHRLEVAAFGPYRKREIVDFDALGADGLFLLHGDTGAGKTTLLDAVAFALFGLVPGARGEVRRLRCAFAEPDEVTEVVLELSVQGQRMRLVRRPEYQRPKRRGDGTTKQNAKASLTWIGGVPEGYPAEGLIRIDEVSRTVEGLLGMSAPQFFQVVLLPQGEFARFLRAETDEREKLLEKLFGTKRFADVEAWFRDQRADKRRGLDQRRQEVREWVARFGQVAGEDAPEQDLAGWTAAVREKAEQAVAEAKSDEERARSDSDGAEKLLAERRTAAERVHRLRSAHRRLSLVEDQRDERRAWAAEIAGARRATTVLGAVTQAERWAVRFEEAVATERLRVRELVATGQADADAEVAELRRHAAKLREEGGALAGLVAEAEQQTRDRREIEALVDKAEEARADVLVLTEKLDGIPQRLEELRRELDAANAAAVQLDAARVRHAELEVAVDDAAGLPGAMRTVAETQERVRIATDEHQDAREHRLRLRELRLEGMAAELAAGLTDGQACPVCGAAEHPAPARPADGSVDREQEAEAERAERRAEHARSTAEAARHAAETTLAALRERLRGRTGEDLDEELRLAQRQLEDLERRARQRAKLSSEARAAEAEAKSLTDKLRAVEQIATAADARRRTLLDRVDERARRLDEARGEYPDVAARRAQLSRVVRALDALVEARTERVTAHQQLAQRREELQESLANAEFGTADEVRAAARPDETVARLEKRLSQAAAEEAAARAVLAEPELAGVSPDDDVDVESATTAVRAAREAAETAVARLRAADQRATDLETLAVQLSAAIDAIRPLEEEFAELDALTDVINGRGQNARRMSLRSYVLAARLEELALAATTRLQAMSQGRYSFVHSDRAGARGTKGGLALDVLDDYSGTVRPAKTLSGGESFLASLALALGLADVVAAETGGALLDTLFVDEGFGTLDAETLDVVMDILDGLRAGGRVVGLVSHVEELRQRIPTRLRVRKARTGSTLEVQM</sequence>
<dbReference type="EMBL" id="WMBA01000010">
    <property type="protein sequence ID" value="MTD54193.1"/>
    <property type="molecule type" value="Genomic_DNA"/>
</dbReference>
<feature type="region of interest" description="Disordered" evidence="5">
    <location>
        <begin position="512"/>
        <end position="555"/>
    </location>
</feature>
<dbReference type="Gene3D" id="3.40.50.300">
    <property type="entry name" value="P-loop containing nucleotide triphosphate hydrolases"/>
    <property type="match status" value="2"/>
</dbReference>
<dbReference type="AlphaFoldDB" id="A0A6N7YZ62"/>
<dbReference type="PANTHER" id="PTHR32114">
    <property type="entry name" value="ABC TRANSPORTER ABCH.3"/>
    <property type="match status" value="1"/>
</dbReference>
<dbReference type="Pfam" id="PF13558">
    <property type="entry name" value="SbcC_Walker_B"/>
    <property type="match status" value="1"/>
</dbReference>
<comment type="caution">
    <text evidence="7">The sequence shown here is derived from an EMBL/GenBank/DDBJ whole genome shotgun (WGS) entry which is preliminary data.</text>
</comment>
<evidence type="ECO:0000313" key="8">
    <source>
        <dbReference type="Proteomes" id="UP000440096"/>
    </source>
</evidence>
<reference evidence="7 8" key="1">
    <citation type="submission" date="2019-11" db="EMBL/GenBank/DDBJ databases">
        <title>Draft genome of Amycolatopsis RM579.</title>
        <authorList>
            <person name="Duangmal K."/>
            <person name="Mingma R."/>
        </authorList>
    </citation>
    <scope>NUCLEOTIDE SEQUENCE [LARGE SCALE GENOMIC DNA]</scope>
    <source>
        <strain evidence="7 8">RM579</strain>
    </source>
</reference>
<dbReference type="OrthoDB" id="9795626at2"/>